<keyword evidence="4" id="KW-0573">Peptidoglycan synthesis</keyword>
<comment type="caution">
    <text evidence="9">The sequence shown here is derived from an EMBL/GenBank/DDBJ whole genome shotgun (WGS) entry which is preliminary data.</text>
</comment>
<dbReference type="EMBL" id="WHPC01000031">
    <property type="protein sequence ID" value="MPV37291.1"/>
    <property type="molecule type" value="Genomic_DNA"/>
</dbReference>
<evidence type="ECO:0000256" key="6">
    <source>
        <dbReference type="ARBA" id="ARBA00023316"/>
    </source>
</evidence>
<dbReference type="InterPro" id="IPR050644">
    <property type="entry name" value="PG_Glycine_Bridge_Synth"/>
</dbReference>
<dbReference type="InterPro" id="IPR016181">
    <property type="entry name" value="Acyl_CoA_acyltransferase"/>
</dbReference>
<reference evidence="9 10" key="1">
    <citation type="submission" date="2019-10" db="EMBL/GenBank/DDBJ databases">
        <title>Georgenia wutianyii sp. nov. and Georgenia yuyongxinii sp. nov. isolated from plateau pika (Ochotona curzoniae) in the Qinghai-Tibet plateau of China.</title>
        <authorList>
            <person name="Tian Z."/>
        </authorList>
    </citation>
    <scope>NUCLEOTIDE SEQUENCE [LARGE SCALE GENOMIC DNA]</scope>
    <source>
        <strain evidence="9 10">JCM 19765</strain>
    </source>
</reference>
<keyword evidence="10" id="KW-1185">Reference proteome</keyword>
<evidence type="ECO:0000256" key="7">
    <source>
        <dbReference type="SAM" id="MobiDB-lite"/>
    </source>
</evidence>
<gene>
    <name evidence="9" type="ORF">GB881_09550</name>
</gene>
<dbReference type="AlphaFoldDB" id="A0A6N7EIP0"/>
<dbReference type="GO" id="GO:0009252">
    <property type="term" value="P:peptidoglycan biosynthetic process"/>
    <property type="evidence" value="ECO:0007669"/>
    <property type="project" value="UniProtKB-KW"/>
</dbReference>
<dbReference type="OrthoDB" id="3185680at2"/>
<dbReference type="RefSeq" id="WP_152195432.1">
    <property type="nucleotide sequence ID" value="NZ_VUKD01000003.1"/>
</dbReference>
<keyword evidence="5" id="KW-0012">Acyltransferase</keyword>
<dbReference type="PANTHER" id="PTHR36174:SF1">
    <property type="entry name" value="LIPID II:GLYCINE GLYCYLTRANSFERASE"/>
    <property type="match status" value="1"/>
</dbReference>
<accession>A0A6N7EIP0</accession>
<keyword evidence="2 9" id="KW-0808">Transferase</keyword>
<evidence type="ECO:0000313" key="9">
    <source>
        <dbReference type="EMBL" id="MPV37291.1"/>
    </source>
</evidence>
<dbReference type="Proteomes" id="UP000437709">
    <property type="component" value="Unassembled WGS sequence"/>
</dbReference>
<feature type="region of interest" description="Disordered" evidence="7">
    <location>
        <begin position="336"/>
        <end position="359"/>
    </location>
</feature>
<sequence>MVLKLSPVDDARYRVVTAGAPMPIEQTVDWDRYDRTVAGREPWGRLVLEEDGEAVAAVSFAKVDLVPGAHFLWAKFGPVWLVEPTAERERALRDLLVGALRRAEPSVVFVRLHTRHGATDLRPVMQGITFDSTVIVDLDRSEDEIMAGMKKRGRRDVRKAQRDESLVVTEETGLDRAAFDELYAIFHETGERADFGIYPAARYFDMISLVGPELMRMFVVRRDGRALAWAQVNVVGSHATYSIGASGHEARTACAPDLLQWEIMTRLRAEGVRTYDLGGVGSDEFPGLAGLTMFKTKFDPEIVPAAAARDLPVRPGLYTILAKGRDLKNAARRALAGLRGADERPEEPETTAEPGSAAS</sequence>
<dbReference type="GO" id="GO:0008360">
    <property type="term" value="P:regulation of cell shape"/>
    <property type="evidence" value="ECO:0007669"/>
    <property type="project" value="UniProtKB-KW"/>
</dbReference>
<dbReference type="InterPro" id="IPR003447">
    <property type="entry name" value="FEMABX"/>
</dbReference>
<evidence type="ECO:0000256" key="2">
    <source>
        <dbReference type="ARBA" id="ARBA00022679"/>
    </source>
</evidence>
<dbReference type="GO" id="GO:0016755">
    <property type="term" value="F:aminoacyltransferase activity"/>
    <property type="evidence" value="ECO:0007669"/>
    <property type="project" value="InterPro"/>
</dbReference>
<keyword evidence="3" id="KW-0133">Cell shape</keyword>
<evidence type="ECO:0000256" key="5">
    <source>
        <dbReference type="ARBA" id="ARBA00023315"/>
    </source>
</evidence>
<feature type="domain" description="BioF2-like acetyltransferase" evidence="8">
    <location>
        <begin position="150"/>
        <end position="283"/>
    </location>
</feature>
<dbReference type="PROSITE" id="PS51191">
    <property type="entry name" value="FEMABX"/>
    <property type="match status" value="1"/>
</dbReference>
<dbReference type="GO" id="GO:0071555">
    <property type="term" value="P:cell wall organization"/>
    <property type="evidence" value="ECO:0007669"/>
    <property type="project" value="UniProtKB-KW"/>
</dbReference>
<dbReference type="PANTHER" id="PTHR36174">
    <property type="entry name" value="LIPID II:GLYCINE GLYCYLTRANSFERASE"/>
    <property type="match status" value="1"/>
</dbReference>
<dbReference type="InterPro" id="IPR038740">
    <property type="entry name" value="BioF2-like_GNAT_dom"/>
</dbReference>
<keyword evidence="6" id="KW-0961">Cell wall biogenesis/degradation</keyword>
<dbReference type="Gene3D" id="3.40.630.30">
    <property type="match status" value="1"/>
</dbReference>
<organism evidence="9 10">
    <name type="scientific">Georgenia subflava</name>
    <dbReference type="NCBI Taxonomy" id="1622177"/>
    <lineage>
        <taxon>Bacteria</taxon>
        <taxon>Bacillati</taxon>
        <taxon>Actinomycetota</taxon>
        <taxon>Actinomycetes</taxon>
        <taxon>Micrococcales</taxon>
        <taxon>Bogoriellaceae</taxon>
        <taxon>Georgenia</taxon>
    </lineage>
</organism>
<evidence type="ECO:0000256" key="4">
    <source>
        <dbReference type="ARBA" id="ARBA00022984"/>
    </source>
</evidence>
<name>A0A6N7EIP0_9MICO</name>
<proteinExistence type="inferred from homology"/>
<evidence type="ECO:0000256" key="3">
    <source>
        <dbReference type="ARBA" id="ARBA00022960"/>
    </source>
</evidence>
<evidence type="ECO:0000259" key="8">
    <source>
        <dbReference type="Pfam" id="PF13480"/>
    </source>
</evidence>
<protein>
    <submittedName>
        <fullName evidence="9">Peptidoglycan bridge formation glycyltransferase FemA/FemB family protein</fullName>
    </submittedName>
</protein>
<comment type="similarity">
    <text evidence="1">Belongs to the FemABX family.</text>
</comment>
<evidence type="ECO:0000256" key="1">
    <source>
        <dbReference type="ARBA" id="ARBA00009943"/>
    </source>
</evidence>
<dbReference type="Pfam" id="PF13480">
    <property type="entry name" value="Acetyltransf_6"/>
    <property type="match status" value="1"/>
</dbReference>
<dbReference type="SUPFAM" id="SSF55729">
    <property type="entry name" value="Acyl-CoA N-acyltransferases (Nat)"/>
    <property type="match status" value="1"/>
</dbReference>
<evidence type="ECO:0000313" key="10">
    <source>
        <dbReference type="Proteomes" id="UP000437709"/>
    </source>
</evidence>